<dbReference type="InterPro" id="IPR038765">
    <property type="entry name" value="Papain-like_cys_pep_sf"/>
</dbReference>
<dbReference type="SUPFAM" id="SSF54001">
    <property type="entry name" value="Cysteine proteinases"/>
    <property type="match status" value="1"/>
</dbReference>
<dbReference type="InterPro" id="IPR013201">
    <property type="entry name" value="Prot_inhib_I29"/>
</dbReference>
<dbReference type="Proteomes" id="UP000233551">
    <property type="component" value="Unassembled WGS sequence"/>
</dbReference>
<dbReference type="EMBL" id="PGOL01006320">
    <property type="protein sequence ID" value="PKI33802.1"/>
    <property type="molecule type" value="Genomic_DNA"/>
</dbReference>
<proteinExistence type="predicted"/>
<feature type="domain" description="Cathepsin propeptide inhibitor" evidence="1">
    <location>
        <begin position="1"/>
        <end position="54"/>
    </location>
</feature>
<sequence length="152" mass="17710">MATYGRIYKNEAEKIRRLEIFRDNVEFIESFNAAGTRSYKLGINQFADTTNKEFRSLSNGYKRLLGMRRTWRETPFIYENVTVVLSEMDWRKKGAVTPIRDSRLVPLRFQAYLTSDMPSNICDGNRLLLGFLSSCGHGEHHPADHWEVDLPF</sequence>
<dbReference type="SMART" id="SM00848">
    <property type="entry name" value="Inhibitor_I29"/>
    <property type="match status" value="1"/>
</dbReference>
<accession>A0A2I0HQ28</accession>
<evidence type="ECO:0000313" key="3">
    <source>
        <dbReference type="Proteomes" id="UP000233551"/>
    </source>
</evidence>
<evidence type="ECO:0000313" key="2">
    <source>
        <dbReference type="EMBL" id="PKI33802.1"/>
    </source>
</evidence>
<organism evidence="2 3">
    <name type="scientific">Punica granatum</name>
    <name type="common">Pomegranate</name>
    <dbReference type="NCBI Taxonomy" id="22663"/>
    <lineage>
        <taxon>Eukaryota</taxon>
        <taxon>Viridiplantae</taxon>
        <taxon>Streptophyta</taxon>
        <taxon>Embryophyta</taxon>
        <taxon>Tracheophyta</taxon>
        <taxon>Spermatophyta</taxon>
        <taxon>Magnoliopsida</taxon>
        <taxon>eudicotyledons</taxon>
        <taxon>Gunneridae</taxon>
        <taxon>Pentapetalae</taxon>
        <taxon>rosids</taxon>
        <taxon>malvids</taxon>
        <taxon>Myrtales</taxon>
        <taxon>Lythraceae</taxon>
        <taxon>Punica</taxon>
    </lineage>
</organism>
<keyword evidence="3" id="KW-1185">Reference proteome</keyword>
<dbReference type="AlphaFoldDB" id="A0A2I0HQ28"/>
<dbReference type="Pfam" id="PF08246">
    <property type="entry name" value="Inhibitor_I29"/>
    <property type="match status" value="1"/>
</dbReference>
<comment type="caution">
    <text evidence="2">The sequence shown here is derived from an EMBL/GenBank/DDBJ whole genome shotgun (WGS) entry which is preliminary data.</text>
</comment>
<protein>
    <recommendedName>
        <fullName evidence="1">Cathepsin propeptide inhibitor domain-containing protein</fullName>
    </recommendedName>
</protein>
<gene>
    <name evidence="2" type="ORF">CRG98_045811</name>
</gene>
<evidence type="ECO:0000259" key="1">
    <source>
        <dbReference type="SMART" id="SM00848"/>
    </source>
</evidence>
<reference evidence="2 3" key="1">
    <citation type="submission" date="2017-11" db="EMBL/GenBank/DDBJ databases">
        <title>De-novo sequencing of pomegranate (Punica granatum L.) genome.</title>
        <authorList>
            <person name="Akparov Z."/>
            <person name="Amiraslanov A."/>
            <person name="Hajiyeva S."/>
            <person name="Abbasov M."/>
            <person name="Kaur K."/>
            <person name="Hamwieh A."/>
            <person name="Solovyev V."/>
            <person name="Salamov A."/>
            <person name="Braich B."/>
            <person name="Kosarev P."/>
            <person name="Mahmoud A."/>
            <person name="Hajiyev E."/>
            <person name="Babayeva S."/>
            <person name="Izzatullayeva V."/>
            <person name="Mammadov A."/>
            <person name="Mammadov A."/>
            <person name="Sharifova S."/>
            <person name="Ojaghi J."/>
            <person name="Eynullazada K."/>
            <person name="Bayramov B."/>
            <person name="Abdulazimova A."/>
            <person name="Shahmuradov I."/>
        </authorList>
    </citation>
    <scope>NUCLEOTIDE SEQUENCE [LARGE SCALE GENOMIC DNA]</scope>
    <source>
        <strain evidence="3">cv. AG2017</strain>
        <tissue evidence="2">Leaf</tissue>
    </source>
</reference>
<dbReference type="STRING" id="22663.A0A2I0HQ28"/>
<name>A0A2I0HQ28_PUNGR</name>
<dbReference type="Gene3D" id="3.90.70.10">
    <property type="entry name" value="Cysteine proteinases"/>
    <property type="match status" value="1"/>
</dbReference>